<evidence type="ECO:0000313" key="2">
    <source>
        <dbReference type="EMBL" id="KZR97622.1"/>
    </source>
</evidence>
<feature type="non-terminal residue" evidence="2">
    <location>
        <position position="225"/>
    </location>
</feature>
<name>A0A164FBE7_9CRUS</name>
<keyword evidence="3" id="KW-1185">Reference proteome</keyword>
<sequence length="225" mass="25128">LVRSQGYLGNLTDCQDTTFSQVIPRLVSSGRVITISSAVVYSVNNKNNIEFTKCGPQPHYLNFTIAVEGWELVPFTDCYWYSNFVNFNGKTNAHKNGEWIPVFANIQVQGRIVIETEKFEADNTLATLREMHPAIQNNPLVHASVMADILATIHEHHSEDNTKELLTSNVLIHHSDARHVDFVAKMGGWIKNFGAISGFGMISVFAVRFCGIGSLLLKDFPIMSK</sequence>
<feature type="transmembrane region" description="Helical" evidence="1">
    <location>
        <begin position="193"/>
        <end position="217"/>
    </location>
</feature>
<keyword evidence="1" id="KW-0472">Membrane</keyword>
<gene>
    <name evidence="2" type="ORF">APZ42_007396</name>
</gene>
<comment type="caution">
    <text evidence="2">The sequence shown here is derived from an EMBL/GenBank/DDBJ whole genome shotgun (WGS) entry which is preliminary data.</text>
</comment>
<evidence type="ECO:0000313" key="3">
    <source>
        <dbReference type="Proteomes" id="UP000076858"/>
    </source>
</evidence>
<accession>A0A164FBE7</accession>
<dbReference type="EMBL" id="LRGB01020669">
    <property type="protein sequence ID" value="KZR97622.1"/>
    <property type="molecule type" value="Genomic_DNA"/>
</dbReference>
<feature type="non-terminal residue" evidence="2">
    <location>
        <position position="1"/>
    </location>
</feature>
<proteinExistence type="predicted"/>
<protein>
    <submittedName>
        <fullName evidence="2">Uncharacterized protein</fullName>
    </submittedName>
</protein>
<dbReference type="AlphaFoldDB" id="A0A164FBE7"/>
<keyword evidence="1" id="KW-1133">Transmembrane helix</keyword>
<organism evidence="2 3">
    <name type="scientific">Daphnia magna</name>
    <dbReference type="NCBI Taxonomy" id="35525"/>
    <lineage>
        <taxon>Eukaryota</taxon>
        <taxon>Metazoa</taxon>
        <taxon>Ecdysozoa</taxon>
        <taxon>Arthropoda</taxon>
        <taxon>Crustacea</taxon>
        <taxon>Branchiopoda</taxon>
        <taxon>Diplostraca</taxon>
        <taxon>Cladocera</taxon>
        <taxon>Anomopoda</taxon>
        <taxon>Daphniidae</taxon>
        <taxon>Daphnia</taxon>
    </lineage>
</organism>
<evidence type="ECO:0000256" key="1">
    <source>
        <dbReference type="SAM" id="Phobius"/>
    </source>
</evidence>
<reference evidence="2 3" key="1">
    <citation type="submission" date="2016-03" db="EMBL/GenBank/DDBJ databases">
        <title>EvidentialGene: Evidence-directed Construction of Genes on Genomes.</title>
        <authorList>
            <person name="Gilbert D.G."/>
            <person name="Choi J.-H."/>
            <person name="Mockaitis K."/>
            <person name="Colbourne J."/>
            <person name="Pfrender M."/>
        </authorList>
    </citation>
    <scope>NUCLEOTIDE SEQUENCE [LARGE SCALE GENOMIC DNA]</scope>
    <source>
        <strain evidence="2 3">Xinb3</strain>
        <tissue evidence="2">Complete organism</tissue>
    </source>
</reference>
<dbReference type="Proteomes" id="UP000076858">
    <property type="component" value="Unassembled WGS sequence"/>
</dbReference>
<keyword evidence="1" id="KW-0812">Transmembrane</keyword>
<dbReference type="OrthoDB" id="6387488at2759"/>